<evidence type="ECO:0000313" key="3">
    <source>
        <dbReference type="EnsemblPlants" id="AES82770"/>
    </source>
</evidence>
<reference evidence="1 4" key="2">
    <citation type="journal article" date="2014" name="BMC Genomics">
        <title>An improved genome release (version Mt4.0) for the model legume Medicago truncatula.</title>
        <authorList>
            <person name="Tang H."/>
            <person name="Krishnakumar V."/>
            <person name="Bidwell S."/>
            <person name="Rosen B."/>
            <person name="Chan A."/>
            <person name="Zhou S."/>
            <person name="Gentzbittel L."/>
            <person name="Childs K.L."/>
            <person name="Yandell M."/>
            <person name="Gundlach H."/>
            <person name="Mayer K.F."/>
            <person name="Schwartz D.C."/>
            <person name="Town C.D."/>
        </authorList>
    </citation>
    <scope>GENOME REANNOTATION</scope>
    <source>
        <strain evidence="3 4">cv. Jemalong A17</strain>
    </source>
</reference>
<dbReference type="AlphaFoldDB" id="G7L420"/>
<dbReference type="PaxDb" id="3880-AES82770"/>
<proteinExistence type="predicted"/>
<evidence type="ECO:0000313" key="1">
    <source>
        <dbReference type="EMBL" id="AES82770.1"/>
    </source>
</evidence>
<evidence type="ECO:0000313" key="4">
    <source>
        <dbReference type="Proteomes" id="UP000002051"/>
    </source>
</evidence>
<sequence>MGTSPEDVGRGKDALVHPIWDCGSPLYDSHELVSIVYTIERQMMLWPSYDGLKRPIITQFMDTEKETSIRHVSKCSSVVTSSSETFTTNMWLKKLTSQGIKKKHRKMKGRFFRLVCG</sequence>
<name>G7L420_MEDTR</name>
<dbReference type="Proteomes" id="UP000002051">
    <property type="component" value="Unassembled WGS sequence"/>
</dbReference>
<reference evidence="2" key="4">
    <citation type="journal article" date="2018" name="Nat. Plants">
        <title>Whole-genome landscape of Medicago truncatula symbiotic genes.</title>
        <authorList>
            <person name="Pecrix Y."/>
            <person name="Gamas P."/>
            <person name="Carrere S."/>
        </authorList>
    </citation>
    <scope>NUCLEOTIDE SEQUENCE</scope>
    <source>
        <tissue evidence="2">Leaves</tissue>
    </source>
</reference>
<evidence type="ECO:0000313" key="2">
    <source>
        <dbReference type="EMBL" id="RHN49528.1"/>
    </source>
</evidence>
<dbReference type="PANTHER" id="PTHR33978:SF18">
    <property type="entry name" value="OS01G0656300 PROTEIN"/>
    <property type="match status" value="1"/>
</dbReference>
<organism evidence="1 4">
    <name type="scientific">Medicago truncatula</name>
    <name type="common">Barrel medic</name>
    <name type="synonym">Medicago tribuloides</name>
    <dbReference type="NCBI Taxonomy" id="3880"/>
    <lineage>
        <taxon>Eukaryota</taxon>
        <taxon>Viridiplantae</taxon>
        <taxon>Streptophyta</taxon>
        <taxon>Embryophyta</taxon>
        <taxon>Tracheophyta</taxon>
        <taxon>Spermatophyta</taxon>
        <taxon>Magnoliopsida</taxon>
        <taxon>eudicotyledons</taxon>
        <taxon>Gunneridae</taxon>
        <taxon>Pentapetalae</taxon>
        <taxon>rosids</taxon>
        <taxon>fabids</taxon>
        <taxon>Fabales</taxon>
        <taxon>Fabaceae</taxon>
        <taxon>Papilionoideae</taxon>
        <taxon>50 kb inversion clade</taxon>
        <taxon>NPAAA clade</taxon>
        <taxon>Hologalegina</taxon>
        <taxon>IRL clade</taxon>
        <taxon>Trifolieae</taxon>
        <taxon>Medicago</taxon>
    </lineage>
</organism>
<dbReference type="HOGENOM" id="CLU_1951733_0_0_1"/>
<gene>
    <name evidence="3" type="primary">11431771</name>
    <name evidence="1" type="ordered locus">MTR_7g117120</name>
    <name evidence="2" type="ORF">MtrunA17_Chr7g0275481</name>
</gene>
<dbReference type="EMBL" id="CM001223">
    <property type="protein sequence ID" value="AES82770.1"/>
    <property type="molecule type" value="Genomic_DNA"/>
</dbReference>
<dbReference type="Proteomes" id="UP000265566">
    <property type="component" value="Chromosome 7"/>
</dbReference>
<dbReference type="OMA" id="SKQSITH"/>
<keyword evidence="4" id="KW-1185">Reference proteome</keyword>
<accession>G7L420</accession>
<reference evidence="3" key="3">
    <citation type="submission" date="2015-04" db="UniProtKB">
        <authorList>
            <consortium name="EnsemblPlants"/>
        </authorList>
    </citation>
    <scope>IDENTIFICATION</scope>
    <source>
        <strain evidence="3">cv. Jemalong A17</strain>
    </source>
</reference>
<protein>
    <submittedName>
        <fullName evidence="1 3">Uncharacterized protein</fullName>
    </submittedName>
</protein>
<dbReference type="PANTHER" id="PTHR33978">
    <property type="entry name" value="SERINE/THREONINE-KINASE"/>
    <property type="match status" value="1"/>
</dbReference>
<dbReference type="KEGG" id="mtr:11431771"/>
<dbReference type="OrthoDB" id="690771at2759"/>
<dbReference type="Gramene" id="rna44369">
    <property type="protein sequence ID" value="RHN49528.1"/>
    <property type="gene ID" value="gene44369"/>
</dbReference>
<reference evidence="1 4" key="1">
    <citation type="journal article" date="2011" name="Nature">
        <title>The Medicago genome provides insight into the evolution of rhizobial symbioses.</title>
        <authorList>
            <person name="Young N.D."/>
            <person name="Debelle F."/>
            <person name="Oldroyd G.E."/>
            <person name="Geurts R."/>
            <person name="Cannon S.B."/>
            <person name="Udvardi M.K."/>
            <person name="Benedito V.A."/>
            <person name="Mayer K.F."/>
            <person name="Gouzy J."/>
            <person name="Schoof H."/>
            <person name="Van de Peer Y."/>
            <person name="Proost S."/>
            <person name="Cook D.R."/>
            <person name="Meyers B.C."/>
            <person name="Spannagl M."/>
            <person name="Cheung F."/>
            <person name="De Mita S."/>
            <person name="Krishnakumar V."/>
            <person name="Gundlach H."/>
            <person name="Zhou S."/>
            <person name="Mudge J."/>
            <person name="Bharti A.K."/>
            <person name="Murray J.D."/>
            <person name="Naoumkina M.A."/>
            <person name="Rosen B."/>
            <person name="Silverstein K.A."/>
            <person name="Tang H."/>
            <person name="Rombauts S."/>
            <person name="Zhao P.X."/>
            <person name="Zhou P."/>
            <person name="Barbe V."/>
            <person name="Bardou P."/>
            <person name="Bechner M."/>
            <person name="Bellec A."/>
            <person name="Berger A."/>
            <person name="Berges H."/>
            <person name="Bidwell S."/>
            <person name="Bisseling T."/>
            <person name="Choisne N."/>
            <person name="Couloux A."/>
            <person name="Denny R."/>
            <person name="Deshpande S."/>
            <person name="Dai X."/>
            <person name="Doyle J.J."/>
            <person name="Dudez A.M."/>
            <person name="Farmer A.D."/>
            <person name="Fouteau S."/>
            <person name="Franken C."/>
            <person name="Gibelin C."/>
            <person name="Gish J."/>
            <person name="Goldstein S."/>
            <person name="Gonzalez A.J."/>
            <person name="Green P.J."/>
            <person name="Hallab A."/>
            <person name="Hartog M."/>
            <person name="Hua A."/>
            <person name="Humphray S.J."/>
            <person name="Jeong D.H."/>
            <person name="Jing Y."/>
            <person name="Jocker A."/>
            <person name="Kenton S.M."/>
            <person name="Kim D.J."/>
            <person name="Klee K."/>
            <person name="Lai H."/>
            <person name="Lang C."/>
            <person name="Lin S."/>
            <person name="Macmil S.L."/>
            <person name="Magdelenat G."/>
            <person name="Matthews L."/>
            <person name="McCorrison J."/>
            <person name="Monaghan E.L."/>
            <person name="Mun J.H."/>
            <person name="Najar F.Z."/>
            <person name="Nicholson C."/>
            <person name="Noirot C."/>
            <person name="O'Bleness M."/>
            <person name="Paule C.R."/>
            <person name="Poulain J."/>
            <person name="Prion F."/>
            <person name="Qin B."/>
            <person name="Qu C."/>
            <person name="Retzel E.F."/>
            <person name="Riddle C."/>
            <person name="Sallet E."/>
            <person name="Samain S."/>
            <person name="Samson N."/>
            <person name="Sanders I."/>
            <person name="Saurat O."/>
            <person name="Scarpelli C."/>
            <person name="Schiex T."/>
            <person name="Segurens B."/>
            <person name="Severin A.J."/>
            <person name="Sherrier D.J."/>
            <person name="Shi R."/>
            <person name="Sims S."/>
            <person name="Singer S.R."/>
            <person name="Sinharoy S."/>
            <person name="Sterck L."/>
            <person name="Viollet A."/>
            <person name="Wang B.B."/>
            <person name="Wang K."/>
            <person name="Wang M."/>
            <person name="Wang X."/>
            <person name="Warfsmann J."/>
            <person name="Weissenbach J."/>
            <person name="White D.D."/>
            <person name="White J.D."/>
            <person name="Wiley G.B."/>
            <person name="Wincker P."/>
            <person name="Xing Y."/>
            <person name="Yang L."/>
            <person name="Yao Z."/>
            <person name="Ying F."/>
            <person name="Zhai J."/>
            <person name="Zhou L."/>
            <person name="Zuber A."/>
            <person name="Denarie J."/>
            <person name="Dixon R.A."/>
            <person name="May G.D."/>
            <person name="Schwartz D.C."/>
            <person name="Rogers J."/>
            <person name="Quetier F."/>
            <person name="Town C.D."/>
            <person name="Roe B.A."/>
        </authorList>
    </citation>
    <scope>NUCLEOTIDE SEQUENCE [LARGE SCALE GENOMIC DNA]</scope>
    <source>
        <strain evidence="1">A17</strain>
        <strain evidence="3 4">cv. Jemalong A17</strain>
    </source>
</reference>
<dbReference type="EMBL" id="PSQE01000007">
    <property type="protein sequence ID" value="RHN49528.1"/>
    <property type="molecule type" value="Genomic_DNA"/>
</dbReference>
<dbReference type="EnsemblPlants" id="AES82770">
    <property type="protein sequence ID" value="AES82770"/>
    <property type="gene ID" value="MTR_7g117120"/>
</dbReference>